<name>A0ACB8BX04_9AGAM</name>
<evidence type="ECO:0000313" key="2">
    <source>
        <dbReference type="Proteomes" id="UP000790709"/>
    </source>
</evidence>
<dbReference type="Proteomes" id="UP000790709">
    <property type="component" value="Unassembled WGS sequence"/>
</dbReference>
<keyword evidence="2" id="KW-1185">Reference proteome</keyword>
<reference evidence="1" key="1">
    <citation type="journal article" date="2021" name="New Phytol.">
        <title>Evolutionary innovations through gain and loss of genes in the ectomycorrhizal Boletales.</title>
        <authorList>
            <person name="Wu G."/>
            <person name="Miyauchi S."/>
            <person name="Morin E."/>
            <person name="Kuo A."/>
            <person name="Drula E."/>
            <person name="Varga T."/>
            <person name="Kohler A."/>
            <person name="Feng B."/>
            <person name="Cao Y."/>
            <person name="Lipzen A."/>
            <person name="Daum C."/>
            <person name="Hundley H."/>
            <person name="Pangilinan J."/>
            <person name="Johnson J."/>
            <person name="Barry K."/>
            <person name="LaButti K."/>
            <person name="Ng V."/>
            <person name="Ahrendt S."/>
            <person name="Min B."/>
            <person name="Choi I.G."/>
            <person name="Park H."/>
            <person name="Plett J.M."/>
            <person name="Magnuson J."/>
            <person name="Spatafora J.W."/>
            <person name="Nagy L.G."/>
            <person name="Henrissat B."/>
            <person name="Grigoriev I.V."/>
            <person name="Yang Z.L."/>
            <person name="Xu J."/>
            <person name="Martin F.M."/>
        </authorList>
    </citation>
    <scope>NUCLEOTIDE SEQUENCE</scope>
    <source>
        <strain evidence="1">KUC20120723A-06</strain>
    </source>
</reference>
<dbReference type="EMBL" id="MU266335">
    <property type="protein sequence ID" value="KAH7930086.1"/>
    <property type="molecule type" value="Genomic_DNA"/>
</dbReference>
<evidence type="ECO:0000313" key="1">
    <source>
        <dbReference type="EMBL" id="KAH7930086.1"/>
    </source>
</evidence>
<protein>
    <submittedName>
        <fullName evidence="1">Uncharacterized protein</fullName>
    </submittedName>
</protein>
<accession>A0ACB8BX04</accession>
<organism evidence="1 2">
    <name type="scientific">Leucogyrophana mollusca</name>
    <dbReference type="NCBI Taxonomy" id="85980"/>
    <lineage>
        <taxon>Eukaryota</taxon>
        <taxon>Fungi</taxon>
        <taxon>Dikarya</taxon>
        <taxon>Basidiomycota</taxon>
        <taxon>Agaricomycotina</taxon>
        <taxon>Agaricomycetes</taxon>
        <taxon>Agaricomycetidae</taxon>
        <taxon>Boletales</taxon>
        <taxon>Boletales incertae sedis</taxon>
        <taxon>Leucogyrophana</taxon>
    </lineage>
</organism>
<proteinExistence type="predicted"/>
<comment type="caution">
    <text evidence="1">The sequence shown here is derived from an EMBL/GenBank/DDBJ whole genome shotgun (WGS) entry which is preliminary data.</text>
</comment>
<gene>
    <name evidence="1" type="ORF">BV22DRAFT_1028825</name>
</gene>
<sequence>MAERNEVEKIHTRRGPANESGTRSLSIHSKVAGRTDAVDVLNIFKTDFRRWGLGSTFLQSWLLTGVADAPEDDLTIPKDEFLSETRQTKISDTDVNLAPAYANDTKHRSQPSPTIPQLSQRSKKTQFCIQPSRLAKLRMTCLGHVRSSRPLLLHKFISLLHQATAGGS</sequence>